<dbReference type="GO" id="GO:0006020">
    <property type="term" value="P:inositol metabolic process"/>
    <property type="evidence" value="ECO:0007669"/>
    <property type="project" value="TreeGrafter"/>
</dbReference>
<evidence type="ECO:0000256" key="4">
    <source>
        <dbReference type="ARBA" id="ARBA00022801"/>
    </source>
</evidence>
<dbReference type="SUPFAM" id="SSF56655">
    <property type="entry name" value="Carbohydrate phosphatase"/>
    <property type="match status" value="1"/>
</dbReference>
<dbReference type="PANTHER" id="PTHR20854">
    <property type="entry name" value="INOSITOL MONOPHOSPHATASE"/>
    <property type="match status" value="1"/>
</dbReference>
<dbReference type="GO" id="GO:0046872">
    <property type="term" value="F:metal ion binding"/>
    <property type="evidence" value="ECO:0007669"/>
    <property type="project" value="UniProtKB-KW"/>
</dbReference>
<dbReference type="EMBL" id="WUQX01000001">
    <property type="protein sequence ID" value="MXP75886.1"/>
    <property type="molecule type" value="Genomic_DNA"/>
</dbReference>
<dbReference type="Gene3D" id="3.30.540.10">
    <property type="entry name" value="Fructose-1,6-Bisphosphatase, subunit A, domain 1"/>
    <property type="match status" value="1"/>
</dbReference>
<gene>
    <name evidence="7" type="ORF">GN277_10975</name>
</gene>
<evidence type="ECO:0000256" key="6">
    <source>
        <dbReference type="PIRSR" id="PIRSR600760-2"/>
    </source>
</evidence>
<dbReference type="GO" id="GO:0046854">
    <property type="term" value="P:phosphatidylinositol phosphate biosynthetic process"/>
    <property type="evidence" value="ECO:0007669"/>
    <property type="project" value="InterPro"/>
</dbReference>
<evidence type="ECO:0000313" key="8">
    <source>
        <dbReference type="Proteomes" id="UP000460412"/>
    </source>
</evidence>
<dbReference type="Pfam" id="PF00459">
    <property type="entry name" value="Inositol_P"/>
    <property type="match status" value="1"/>
</dbReference>
<dbReference type="PROSITE" id="PS00630">
    <property type="entry name" value="IMP_2"/>
    <property type="match status" value="1"/>
</dbReference>
<feature type="binding site" evidence="6">
    <location>
        <position position="211"/>
    </location>
    <ligand>
        <name>Mg(2+)</name>
        <dbReference type="ChEBI" id="CHEBI:18420"/>
        <label>1</label>
        <note>catalytic</note>
    </ligand>
</feature>
<reference evidence="7 8" key="1">
    <citation type="submission" date="2019-12" db="EMBL/GenBank/DDBJ databases">
        <title>Sporaefaciens musculi gen. nov., sp. nov., a novel bacterium isolated from the caecum of an obese mouse.</title>
        <authorList>
            <person name="Rasmussen T.S."/>
            <person name="Streidl T."/>
            <person name="Hitch T.C.A."/>
            <person name="Wortmann E."/>
            <person name="Deptula P."/>
            <person name="Hansen M."/>
            <person name="Nielsen D.S."/>
            <person name="Clavel T."/>
            <person name="Vogensen F.K."/>
        </authorList>
    </citation>
    <scope>NUCLEOTIDE SEQUENCE [LARGE SCALE GENOMIC DNA]</scope>
    <source>
        <strain evidence="7 8">WCA-9-b2</strain>
    </source>
</reference>
<dbReference type="RefSeq" id="WP_159751073.1">
    <property type="nucleotide sequence ID" value="NZ_WUQX01000001.1"/>
</dbReference>
<feature type="binding site" evidence="6">
    <location>
        <position position="83"/>
    </location>
    <ligand>
        <name>Mg(2+)</name>
        <dbReference type="ChEBI" id="CHEBI:18420"/>
        <label>1</label>
        <note>catalytic</note>
    </ligand>
</feature>
<proteinExistence type="predicted"/>
<keyword evidence="5 6" id="KW-0460">Magnesium</keyword>
<keyword evidence="4" id="KW-0378">Hydrolase</keyword>
<organism evidence="7 8">
    <name type="scientific">Sporofaciens musculi</name>
    <dbReference type="NCBI Taxonomy" id="2681861"/>
    <lineage>
        <taxon>Bacteria</taxon>
        <taxon>Bacillati</taxon>
        <taxon>Bacillota</taxon>
        <taxon>Clostridia</taxon>
        <taxon>Lachnospirales</taxon>
        <taxon>Lachnospiraceae</taxon>
        <taxon>Sporofaciens</taxon>
    </lineage>
</organism>
<evidence type="ECO:0000313" key="7">
    <source>
        <dbReference type="EMBL" id="MXP75886.1"/>
    </source>
</evidence>
<protein>
    <recommendedName>
        <fullName evidence="2">inositol-phosphate phosphatase</fullName>
        <ecNumber evidence="2">3.1.3.25</ecNumber>
    </recommendedName>
</protein>
<feature type="binding site" evidence="6">
    <location>
        <position position="86"/>
    </location>
    <ligand>
        <name>Mg(2+)</name>
        <dbReference type="ChEBI" id="CHEBI:18420"/>
        <label>1</label>
        <note>catalytic</note>
    </ligand>
</feature>
<dbReference type="Gene3D" id="3.40.190.80">
    <property type="match status" value="1"/>
</dbReference>
<dbReference type="AlphaFoldDB" id="A0A7X3MGA4"/>
<name>A0A7X3MGA4_9FIRM</name>
<dbReference type="InterPro" id="IPR020583">
    <property type="entry name" value="Inositol_monoP_metal-BS"/>
</dbReference>
<keyword evidence="3 6" id="KW-0479">Metal-binding</keyword>
<dbReference type="InterPro" id="IPR000760">
    <property type="entry name" value="Inositol_monophosphatase-like"/>
</dbReference>
<dbReference type="PRINTS" id="PR00377">
    <property type="entry name" value="IMPHPHTASES"/>
</dbReference>
<comment type="caution">
    <text evidence="7">The sequence shown here is derived from an EMBL/GenBank/DDBJ whole genome shotgun (WGS) entry which is preliminary data.</text>
</comment>
<dbReference type="Proteomes" id="UP000460412">
    <property type="component" value="Unassembled WGS sequence"/>
</dbReference>
<keyword evidence="8" id="KW-1185">Reference proteome</keyword>
<dbReference type="EC" id="3.1.3.25" evidence="2"/>
<dbReference type="GO" id="GO:0008934">
    <property type="term" value="F:inositol monophosphate 1-phosphatase activity"/>
    <property type="evidence" value="ECO:0007669"/>
    <property type="project" value="TreeGrafter"/>
</dbReference>
<evidence type="ECO:0000256" key="2">
    <source>
        <dbReference type="ARBA" id="ARBA00013106"/>
    </source>
</evidence>
<accession>A0A7X3MGA4</accession>
<evidence type="ECO:0000256" key="1">
    <source>
        <dbReference type="ARBA" id="ARBA00001033"/>
    </source>
</evidence>
<feature type="binding site" evidence="6">
    <location>
        <position position="85"/>
    </location>
    <ligand>
        <name>Mg(2+)</name>
        <dbReference type="ChEBI" id="CHEBI:18420"/>
        <label>1</label>
        <note>catalytic</note>
    </ligand>
</feature>
<comment type="catalytic activity">
    <reaction evidence="1">
        <text>a myo-inositol phosphate + H2O = myo-inositol + phosphate</text>
        <dbReference type="Rhea" id="RHEA:24056"/>
        <dbReference type="ChEBI" id="CHEBI:15377"/>
        <dbReference type="ChEBI" id="CHEBI:17268"/>
        <dbReference type="ChEBI" id="CHEBI:43474"/>
        <dbReference type="ChEBI" id="CHEBI:84139"/>
        <dbReference type="EC" id="3.1.3.25"/>
    </reaction>
</comment>
<dbReference type="GO" id="GO:0007165">
    <property type="term" value="P:signal transduction"/>
    <property type="evidence" value="ECO:0007669"/>
    <property type="project" value="TreeGrafter"/>
</dbReference>
<dbReference type="PANTHER" id="PTHR20854:SF4">
    <property type="entry name" value="INOSITOL-1-MONOPHOSPHATASE-RELATED"/>
    <property type="match status" value="1"/>
</dbReference>
<feature type="binding site" evidence="6">
    <location>
        <position position="67"/>
    </location>
    <ligand>
        <name>Mg(2+)</name>
        <dbReference type="ChEBI" id="CHEBI:18420"/>
        <label>1</label>
        <note>catalytic</note>
    </ligand>
</feature>
<evidence type="ECO:0000256" key="5">
    <source>
        <dbReference type="ARBA" id="ARBA00022842"/>
    </source>
</evidence>
<dbReference type="InterPro" id="IPR020550">
    <property type="entry name" value="Inositol_monophosphatase_CS"/>
</dbReference>
<dbReference type="PROSITE" id="PS00629">
    <property type="entry name" value="IMP_1"/>
    <property type="match status" value="1"/>
</dbReference>
<evidence type="ECO:0000256" key="3">
    <source>
        <dbReference type="ARBA" id="ARBA00022723"/>
    </source>
</evidence>
<sequence length="259" mass="28662">MKGIAMYERELVLAKQAAIKAGKALKEKTCMGIKNSMDKDLKTVADQMSEKIIVDILRATDYSILSEEAGIIEGNQDYRWIIDPLDGTVNYIKGMDELACVSIALYQNIQPVFGVVYRFMSDELIYGVVGQGAFKNEERILPSSEKRVAQAVMATGFPVKRDYSTKSLSSFIQQVQKFKKVRMLGTAAIMSSFVADGRIDAYFEDEIMLWDVAAAKAIVDAAGGITNLVLLNDNKCNYKAFANKELWNDFCSLGLNGVG</sequence>
<comment type="cofactor">
    <cofactor evidence="6">
        <name>Mg(2+)</name>
        <dbReference type="ChEBI" id="CHEBI:18420"/>
    </cofactor>
</comment>